<dbReference type="InterPro" id="IPR019734">
    <property type="entry name" value="TPR_rpt"/>
</dbReference>
<feature type="repeat" description="TPR" evidence="3">
    <location>
        <begin position="204"/>
        <end position="237"/>
    </location>
</feature>
<keyword evidence="4" id="KW-1133">Transmembrane helix</keyword>
<feature type="repeat" description="TPR" evidence="3">
    <location>
        <begin position="170"/>
        <end position="203"/>
    </location>
</feature>
<dbReference type="Pfam" id="PF13181">
    <property type="entry name" value="TPR_8"/>
    <property type="match status" value="2"/>
</dbReference>
<keyword evidence="1" id="KW-0677">Repeat</keyword>
<dbReference type="PROSITE" id="PS50293">
    <property type="entry name" value="TPR_REGION"/>
    <property type="match status" value="2"/>
</dbReference>
<dbReference type="Proteomes" id="UP000257144">
    <property type="component" value="Unassembled WGS sequence"/>
</dbReference>
<dbReference type="Pfam" id="PF13432">
    <property type="entry name" value="TPR_16"/>
    <property type="match status" value="1"/>
</dbReference>
<dbReference type="InterPro" id="IPR011990">
    <property type="entry name" value="TPR-like_helical_dom_sf"/>
</dbReference>
<dbReference type="EMBL" id="QNQT01000002">
    <property type="protein sequence ID" value="RDU37601.1"/>
    <property type="molecule type" value="Genomic_DNA"/>
</dbReference>
<keyword evidence="4" id="KW-0812">Transmembrane</keyword>
<feature type="transmembrane region" description="Helical" evidence="4">
    <location>
        <begin position="52"/>
        <end position="76"/>
    </location>
</feature>
<name>A0A3D8GTP5_9BACI</name>
<keyword evidence="6" id="KW-1185">Reference proteome</keyword>
<keyword evidence="4" id="KW-0472">Membrane</keyword>
<evidence type="ECO:0000313" key="6">
    <source>
        <dbReference type="Proteomes" id="UP000257144"/>
    </source>
</evidence>
<dbReference type="SUPFAM" id="SSF48452">
    <property type="entry name" value="TPR-like"/>
    <property type="match status" value="1"/>
</dbReference>
<feature type="repeat" description="TPR" evidence="3">
    <location>
        <begin position="136"/>
        <end position="169"/>
    </location>
</feature>
<evidence type="ECO:0000256" key="1">
    <source>
        <dbReference type="ARBA" id="ARBA00022737"/>
    </source>
</evidence>
<dbReference type="OrthoDB" id="9793831at2"/>
<evidence type="ECO:0000256" key="3">
    <source>
        <dbReference type="PROSITE-ProRule" id="PRU00339"/>
    </source>
</evidence>
<proteinExistence type="predicted"/>
<dbReference type="InterPro" id="IPR051012">
    <property type="entry name" value="CellSynth/LPSAsmb/PSIAsmb"/>
</dbReference>
<organism evidence="5 6">
    <name type="scientific">Neobacillus piezotolerans</name>
    <dbReference type="NCBI Taxonomy" id="2259171"/>
    <lineage>
        <taxon>Bacteria</taxon>
        <taxon>Bacillati</taxon>
        <taxon>Bacillota</taxon>
        <taxon>Bacilli</taxon>
        <taxon>Bacillales</taxon>
        <taxon>Bacillaceae</taxon>
        <taxon>Neobacillus</taxon>
    </lineage>
</organism>
<comment type="caution">
    <text evidence="5">The sequence shown here is derived from an EMBL/GenBank/DDBJ whole genome shotgun (WGS) entry which is preliminary data.</text>
</comment>
<keyword evidence="2 3" id="KW-0802">TPR repeat</keyword>
<protein>
    <submittedName>
        <fullName evidence="5">Uncharacterized protein</fullName>
    </submittedName>
</protein>
<accession>A0A3D8GTP5</accession>
<dbReference type="PANTHER" id="PTHR45586">
    <property type="entry name" value="TPR REPEAT-CONTAINING PROTEIN PA4667"/>
    <property type="match status" value="1"/>
</dbReference>
<dbReference type="Gene3D" id="1.25.40.10">
    <property type="entry name" value="Tetratricopeptide repeat domain"/>
    <property type="match status" value="1"/>
</dbReference>
<dbReference type="AlphaFoldDB" id="A0A3D8GTP5"/>
<dbReference type="SMART" id="SM00028">
    <property type="entry name" value="TPR"/>
    <property type="match status" value="4"/>
</dbReference>
<dbReference type="PROSITE" id="PS50005">
    <property type="entry name" value="TPR"/>
    <property type="match status" value="4"/>
</dbReference>
<evidence type="ECO:0000256" key="2">
    <source>
        <dbReference type="ARBA" id="ARBA00022803"/>
    </source>
</evidence>
<feature type="repeat" description="TPR" evidence="3">
    <location>
        <begin position="102"/>
        <end position="135"/>
    </location>
</feature>
<evidence type="ECO:0000256" key="4">
    <source>
        <dbReference type="SAM" id="Phobius"/>
    </source>
</evidence>
<sequence length="257" mass="29791">MLKRHVQNATGQITKRSRIPRGDFMMETEKAPQEVEVIKTKKLPKKFKKRTAFMLLFLTLAISVGTGYALGHFYFWNDIDMKRVNEQLAYYKEEVRKDPSNLQNRIVLGYTYYLKGDHDEAIRQFDYVLEQDKNYYDAHYNLGLVFIDEERYSEALIELEKAVKIAPRDFKGHVQMGIAYRGLKEYDKATKSLEQANKLAPTNSDIIYQIGMVAEAQGDFENAIAIYKDALSFDPLYKDALNALDRLKDKDTKAKGE</sequence>
<evidence type="ECO:0000313" key="5">
    <source>
        <dbReference type="EMBL" id="RDU37601.1"/>
    </source>
</evidence>
<gene>
    <name evidence="5" type="ORF">DRW41_07100</name>
</gene>
<reference evidence="5 6" key="1">
    <citation type="submission" date="2018-07" db="EMBL/GenBank/DDBJ databases">
        <title>Bacillus sp. YLB-04 draft genome sequence.</title>
        <authorList>
            <person name="Yu L."/>
            <person name="Tang X."/>
        </authorList>
    </citation>
    <scope>NUCLEOTIDE SEQUENCE [LARGE SCALE GENOMIC DNA]</scope>
    <source>
        <strain evidence="5 6">YLB-04</strain>
    </source>
</reference>
<dbReference type="PANTHER" id="PTHR45586:SF1">
    <property type="entry name" value="LIPOPOLYSACCHARIDE ASSEMBLY PROTEIN B"/>
    <property type="match status" value="1"/>
</dbReference>